<dbReference type="Proteomes" id="UP000289738">
    <property type="component" value="Chromosome B05"/>
</dbReference>
<sequence>MKNSYQLIVSRRTWGTQIHWSRHGHFVPWQEFKSSGQNDLGQVANDMKYKAEDAASRAIESFKSTASGASEYASQRVADARETISGAMGYERENAGQAYDGDGKIIRMPTDRETDAKIMMQ</sequence>
<reference evidence="1 2" key="1">
    <citation type="submission" date="2019-01" db="EMBL/GenBank/DDBJ databases">
        <title>Sequencing of cultivated peanut Arachis hypogaea provides insights into genome evolution and oil improvement.</title>
        <authorList>
            <person name="Chen X."/>
        </authorList>
    </citation>
    <scope>NUCLEOTIDE SEQUENCE [LARGE SCALE GENOMIC DNA]</scope>
    <source>
        <strain evidence="2">cv. Fuhuasheng</strain>
        <tissue evidence="1">Leaves</tissue>
    </source>
</reference>
<name>A0A444Z5E7_ARAHY</name>
<gene>
    <name evidence="1" type="ORF">Ahy_B05g077435</name>
</gene>
<accession>A0A444Z5E7</accession>
<proteinExistence type="predicted"/>
<keyword evidence="2" id="KW-1185">Reference proteome</keyword>
<protein>
    <submittedName>
        <fullName evidence="1">Uncharacterized protein</fullName>
    </submittedName>
</protein>
<comment type="caution">
    <text evidence="1">The sequence shown here is derived from an EMBL/GenBank/DDBJ whole genome shotgun (WGS) entry which is preliminary data.</text>
</comment>
<evidence type="ECO:0000313" key="1">
    <source>
        <dbReference type="EMBL" id="RYR09254.1"/>
    </source>
</evidence>
<organism evidence="1 2">
    <name type="scientific">Arachis hypogaea</name>
    <name type="common">Peanut</name>
    <dbReference type="NCBI Taxonomy" id="3818"/>
    <lineage>
        <taxon>Eukaryota</taxon>
        <taxon>Viridiplantae</taxon>
        <taxon>Streptophyta</taxon>
        <taxon>Embryophyta</taxon>
        <taxon>Tracheophyta</taxon>
        <taxon>Spermatophyta</taxon>
        <taxon>Magnoliopsida</taxon>
        <taxon>eudicotyledons</taxon>
        <taxon>Gunneridae</taxon>
        <taxon>Pentapetalae</taxon>
        <taxon>rosids</taxon>
        <taxon>fabids</taxon>
        <taxon>Fabales</taxon>
        <taxon>Fabaceae</taxon>
        <taxon>Papilionoideae</taxon>
        <taxon>50 kb inversion clade</taxon>
        <taxon>dalbergioids sensu lato</taxon>
        <taxon>Dalbergieae</taxon>
        <taxon>Pterocarpus clade</taxon>
        <taxon>Arachis</taxon>
    </lineage>
</organism>
<evidence type="ECO:0000313" key="2">
    <source>
        <dbReference type="Proteomes" id="UP000289738"/>
    </source>
</evidence>
<dbReference type="AlphaFoldDB" id="A0A444Z5E7"/>
<dbReference type="EMBL" id="SDMP01000015">
    <property type="protein sequence ID" value="RYR09254.1"/>
    <property type="molecule type" value="Genomic_DNA"/>
</dbReference>